<evidence type="ECO:0000256" key="1">
    <source>
        <dbReference type="ARBA" id="ARBA00022884"/>
    </source>
</evidence>
<evidence type="ECO:0000259" key="4">
    <source>
        <dbReference type="PROSITE" id="PS50102"/>
    </source>
</evidence>
<keyword evidence="1 2" id="KW-0694">RNA-binding</keyword>
<proteinExistence type="predicted"/>
<evidence type="ECO:0000313" key="5">
    <source>
        <dbReference type="EMBL" id="KAK4072812.1"/>
    </source>
</evidence>
<dbReference type="Pfam" id="PF00076">
    <property type="entry name" value="RRM_1"/>
    <property type="match status" value="1"/>
</dbReference>
<dbReference type="InterPro" id="IPR035979">
    <property type="entry name" value="RBD_domain_sf"/>
</dbReference>
<feature type="domain" description="RRM" evidence="4">
    <location>
        <begin position="67"/>
        <end position="145"/>
    </location>
</feature>
<dbReference type="SMART" id="SM00360">
    <property type="entry name" value="RRM"/>
    <property type="match status" value="1"/>
</dbReference>
<protein>
    <recommendedName>
        <fullName evidence="4">RRM domain-containing protein</fullName>
    </recommendedName>
</protein>
<dbReference type="Proteomes" id="UP001287286">
    <property type="component" value="Unassembled WGS sequence"/>
</dbReference>
<dbReference type="InterPro" id="IPR012677">
    <property type="entry name" value="Nucleotide-bd_a/b_plait_sf"/>
</dbReference>
<comment type="caution">
    <text evidence="5">The sequence shown here is derived from an EMBL/GenBank/DDBJ whole genome shotgun (WGS) entry which is preliminary data.</text>
</comment>
<gene>
    <name evidence="5" type="ORF">Purlil1_13261</name>
</gene>
<dbReference type="Gene3D" id="3.30.70.330">
    <property type="match status" value="1"/>
</dbReference>
<feature type="region of interest" description="Disordered" evidence="3">
    <location>
        <begin position="25"/>
        <end position="59"/>
    </location>
</feature>
<sequence length="256" mass="27525">MKSEAAKGDQRIDGHFRCRCGNQSASARCTCNDNASHRRSASPSSNVDARHNTPPGHCADGPVGRVADLFVRGIHPDLTEINICRVFEKYGEVEHCRIMRHSETKCSRGFGFVGMATSKQAEAAQQGLHGRAVEGSRLIIEKSRPIPPRQVTPDRNAASAKRAIRRGNYERGLIDHDIEHIGREYNRCNGGGTVTTVNASMTTGLVIMTSIMEILSGTVSAAMAAGMSGEVGLSILVLDVVTYVANPVQVTLEASP</sequence>
<dbReference type="InterPro" id="IPR052462">
    <property type="entry name" value="SLIRP/GR-RBP-like"/>
</dbReference>
<accession>A0ABR0BES8</accession>
<dbReference type="PROSITE" id="PS50102">
    <property type="entry name" value="RRM"/>
    <property type="match status" value="1"/>
</dbReference>
<feature type="compositionally biased region" description="Polar residues" evidence="3">
    <location>
        <begin position="25"/>
        <end position="34"/>
    </location>
</feature>
<dbReference type="EMBL" id="JAWRVI010000189">
    <property type="protein sequence ID" value="KAK4072812.1"/>
    <property type="molecule type" value="Genomic_DNA"/>
</dbReference>
<evidence type="ECO:0000256" key="2">
    <source>
        <dbReference type="PROSITE-ProRule" id="PRU00176"/>
    </source>
</evidence>
<keyword evidence="6" id="KW-1185">Reference proteome</keyword>
<dbReference type="CDD" id="cd00590">
    <property type="entry name" value="RRM_SF"/>
    <property type="match status" value="1"/>
</dbReference>
<reference evidence="5 6" key="1">
    <citation type="journal article" date="2024" name="Microbiol. Resour. Announc.">
        <title>Genome annotations for the ascomycete fungi Trichoderma harzianum, Trichoderma aggressivum, and Purpureocillium lilacinum.</title>
        <authorList>
            <person name="Beijen E.P.W."/>
            <person name="Ohm R.A."/>
        </authorList>
    </citation>
    <scope>NUCLEOTIDE SEQUENCE [LARGE SCALE GENOMIC DNA]</scope>
    <source>
        <strain evidence="5 6">CBS 150709</strain>
    </source>
</reference>
<evidence type="ECO:0000313" key="6">
    <source>
        <dbReference type="Proteomes" id="UP001287286"/>
    </source>
</evidence>
<dbReference type="PANTHER" id="PTHR48027">
    <property type="entry name" value="HETEROGENEOUS NUCLEAR RIBONUCLEOPROTEIN 87F-RELATED"/>
    <property type="match status" value="1"/>
</dbReference>
<evidence type="ECO:0000256" key="3">
    <source>
        <dbReference type="SAM" id="MobiDB-lite"/>
    </source>
</evidence>
<dbReference type="SUPFAM" id="SSF54928">
    <property type="entry name" value="RNA-binding domain, RBD"/>
    <property type="match status" value="1"/>
</dbReference>
<organism evidence="5 6">
    <name type="scientific">Purpureocillium lilacinum</name>
    <name type="common">Paecilomyces lilacinus</name>
    <dbReference type="NCBI Taxonomy" id="33203"/>
    <lineage>
        <taxon>Eukaryota</taxon>
        <taxon>Fungi</taxon>
        <taxon>Dikarya</taxon>
        <taxon>Ascomycota</taxon>
        <taxon>Pezizomycotina</taxon>
        <taxon>Sordariomycetes</taxon>
        <taxon>Hypocreomycetidae</taxon>
        <taxon>Hypocreales</taxon>
        <taxon>Ophiocordycipitaceae</taxon>
        <taxon>Purpureocillium</taxon>
    </lineage>
</organism>
<dbReference type="InterPro" id="IPR000504">
    <property type="entry name" value="RRM_dom"/>
</dbReference>
<name>A0ABR0BES8_PURLI</name>